<dbReference type="InterPro" id="IPR003688">
    <property type="entry name" value="TraG/VirD4"/>
</dbReference>
<organism evidence="7 8">
    <name type="scientific">Bifidobacterium callitrichos DSM 23973</name>
    <dbReference type="NCBI Taxonomy" id="1437609"/>
    <lineage>
        <taxon>Bacteria</taxon>
        <taxon>Bacillati</taxon>
        <taxon>Actinomycetota</taxon>
        <taxon>Actinomycetes</taxon>
        <taxon>Bifidobacteriales</taxon>
        <taxon>Bifidobacteriaceae</taxon>
        <taxon>Bifidobacterium</taxon>
    </lineage>
</organism>
<dbReference type="SUPFAM" id="SSF52540">
    <property type="entry name" value="P-loop containing nucleoside triphosphate hydrolases"/>
    <property type="match status" value="1"/>
</dbReference>
<evidence type="ECO:0000256" key="3">
    <source>
        <dbReference type="ARBA" id="ARBA00022475"/>
    </source>
</evidence>
<reference evidence="7 8" key="1">
    <citation type="submission" date="2014-03" db="EMBL/GenBank/DDBJ databases">
        <title>Genomics of Bifidobacteria.</title>
        <authorList>
            <person name="Ventura M."/>
            <person name="Milani C."/>
            <person name="Lugli G.A."/>
        </authorList>
    </citation>
    <scope>NUCLEOTIDE SEQUENCE [LARGE SCALE GENOMIC DNA]</scope>
    <source>
        <strain evidence="7 8">DSM 23973</strain>
    </source>
</reference>
<evidence type="ECO:0000256" key="4">
    <source>
        <dbReference type="ARBA" id="ARBA00022692"/>
    </source>
</evidence>
<dbReference type="PANTHER" id="PTHR37937:SF1">
    <property type="entry name" value="CONJUGATIVE TRANSFER: DNA TRANSPORT"/>
    <property type="match status" value="1"/>
</dbReference>
<dbReference type="EMBL" id="JGYS01000003">
    <property type="protein sequence ID" value="KFI56192.1"/>
    <property type="molecule type" value="Genomic_DNA"/>
</dbReference>
<accession>A0A087ABP2</accession>
<evidence type="ECO:0000256" key="5">
    <source>
        <dbReference type="ARBA" id="ARBA00022989"/>
    </source>
</evidence>
<dbReference type="Gene3D" id="3.40.50.300">
    <property type="entry name" value="P-loop containing nucleotide triphosphate hydrolases"/>
    <property type="match status" value="1"/>
</dbReference>
<dbReference type="InterPro" id="IPR027417">
    <property type="entry name" value="P-loop_NTPase"/>
</dbReference>
<name>A0A087ABP2_9BIFI</name>
<comment type="similarity">
    <text evidence="2">Belongs to the VirD4/TraG family.</text>
</comment>
<dbReference type="CDD" id="cd01127">
    <property type="entry name" value="TrwB_TraG_TraD_VirD4"/>
    <property type="match status" value="1"/>
</dbReference>
<gene>
    <name evidence="7" type="ORF">BCAL_0563</name>
</gene>
<dbReference type="Proteomes" id="UP000029072">
    <property type="component" value="Unassembled WGS sequence"/>
</dbReference>
<dbReference type="PANTHER" id="PTHR37937">
    <property type="entry name" value="CONJUGATIVE TRANSFER: DNA TRANSPORT"/>
    <property type="match status" value="1"/>
</dbReference>
<dbReference type="GO" id="GO:0005886">
    <property type="term" value="C:plasma membrane"/>
    <property type="evidence" value="ECO:0007669"/>
    <property type="project" value="UniProtKB-SubCell"/>
</dbReference>
<keyword evidence="5" id="KW-1133">Transmembrane helix</keyword>
<evidence type="ECO:0000313" key="7">
    <source>
        <dbReference type="EMBL" id="KFI56192.1"/>
    </source>
</evidence>
<evidence type="ECO:0000256" key="2">
    <source>
        <dbReference type="ARBA" id="ARBA00008806"/>
    </source>
</evidence>
<sequence>MKRLQAILPAAMGLFTLFWLGDKIGYQIRADLDEGMSVIDLMNRFWLDLYHPFHLSTNHTDLLCGLAATGVGLLIWAYKYTARLNLRSGEEHGSAHWGTPKDIKPFIDPVESHNIRFTATERLSIDTRRTLRNLNALLLGSSGSGKTRYYVKPNLLSVDMNWAVTDPKGELKRDTEHAMRDRGYQVNTLDLIHLDRSDRFNPMRYIDSKEPQSAILRLTDNLVTNATGDRKTGDSFWQDAEKALLCALIAWTYYTESNPTLNQVTDTLDRMGASEQDEDKEYIIDALFAETQTEIHRMREHPDDYDAETRRMLDGLAFACAQYNTFLKGAGETKKSIIITTGVHLAPLQVREVRRILDGDDIRLETLDQGKRIIYLELPDTNATFSFIASVFYQCLFETLVRKADAQPDGVLDRDVHCMLDEFANIGKIPNFVRLIATIRSRRISCSIILQTVSQGKSLYRDDWETIAGNCDSQLFLGGNEPSTTKYISDRLGDQTIDVIETSETKGLNGSWTRSTRKNARKLLTPDELGRIPTSQCIYLLRGIPPFLSEKLCHL</sequence>
<comment type="subcellular location">
    <subcellularLocation>
        <location evidence="1">Cell membrane</location>
        <topology evidence="1">Multi-pass membrane protein</topology>
    </subcellularLocation>
</comment>
<comment type="caution">
    <text evidence="7">The sequence shown here is derived from an EMBL/GenBank/DDBJ whole genome shotgun (WGS) entry which is preliminary data.</text>
</comment>
<dbReference type="NCBIfam" id="NF045973">
    <property type="entry name" value="conju_CD1115"/>
    <property type="match status" value="1"/>
</dbReference>
<dbReference type="Pfam" id="PF02534">
    <property type="entry name" value="T4SS-DNA_transf"/>
    <property type="match status" value="1"/>
</dbReference>
<dbReference type="OrthoDB" id="226701at2"/>
<dbReference type="RefSeq" id="WP_043164807.1">
    <property type="nucleotide sequence ID" value="NZ_JDUV01000004.1"/>
</dbReference>
<dbReference type="InterPro" id="IPR051539">
    <property type="entry name" value="T4SS-coupling_protein"/>
</dbReference>
<dbReference type="STRING" id="1437609.BCAL_0563"/>
<dbReference type="eggNOG" id="COG3505">
    <property type="taxonomic scope" value="Bacteria"/>
</dbReference>
<keyword evidence="3" id="KW-1003">Cell membrane</keyword>
<evidence type="ECO:0000256" key="1">
    <source>
        <dbReference type="ARBA" id="ARBA00004651"/>
    </source>
</evidence>
<protein>
    <submittedName>
        <fullName evidence="7">TraG/TraD family</fullName>
    </submittedName>
</protein>
<keyword evidence="6" id="KW-0472">Membrane</keyword>
<evidence type="ECO:0000313" key="8">
    <source>
        <dbReference type="Proteomes" id="UP000029072"/>
    </source>
</evidence>
<proteinExistence type="inferred from homology"/>
<evidence type="ECO:0000256" key="6">
    <source>
        <dbReference type="ARBA" id="ARBA00023136"/>
    </source>
</evidence>
<dbReference type="AlphaFoldDB" id="A0A087ABP2"/>
<keyword evidence="4" id="KW-0812">Transmembrane</keyword>